<gene>
    <name evidence="1" type="ORF">DI533_20635</name>
</gene>
<organism evidence="1 2">
    <name type="scientific">Cereibacter sphaeroides</name>
    <name type="common">Rhodobacter sphaeroides</name>
    <dbReference type="NCBI Taxonomy" id="1063"/>
    <lineage>
        <taxon>Bacteria</taxon>
        <taxon>Pseudomonadati</taxon>
        <taxon>Pseudomonadota</taxon>
        <taxon>Alphaproteobacteria</taxon>
        <taxon>Rhodobacterales</taxon>
        <taxon>Paracoccaceae</taxon>
        <taxon>Cereibacter</taxon>
    </lineage>
</organism>
<sequence>MTKTYEQLLEEAKAVAVEVRKAYGMDDVTGLLRQHGVDSITGLRTEQLPQFIESCRLYLVKDDQHDTTSQQVESLAQTDTIQPVVNVEGIKVTDRASAQALVDLLQKKYDLLDDNAILRDLMEKMEERHGEEFNAFFEATISAIMEAMNLDELRVSTSAVIYNAAITSGLVCSEEPGALVYRRVTPADMIDPNEKVIIKGADVVIPDECVASGQSCEYAADGPNGEMQCKYCGKEQGDTYAN</sequence>
<evidence type="ECO:0000313" key="2">
    <source>
        <dbReference type="Proteomes" id="UP000248975"/>
    </source>
</evidence>
<comment type="caution">
    <text evidence="1">The sequence shown here is derived from an EMBL/GenBank/DDBJ whole genome shotgun (WGS) entry which is preliminary data.</text>
</comment>
<dbReference type="Proteomes" id="UP000248975">
    <property type="component" value="Unassembled WGS sequence"/>
</dbReference>
<accession>A0A2W5RYZ1</accession>
<dbReference type="AlphaFoldDB" id="A0A2W5RYZ1"/>
<protein>
    <submittedName>
        <fullName evidence="1">Uncharacterized protein</fullName>
    </submittedName>
</protein>
<dbReference type="EMBL" id="QFQS01000010">
    <property type="protein sequence ID" value="PZQ95066.1"/>
    <property type="molecule type" value="Genomic_DNA"/>
</dbReference>
<evidence type="ECO:0000313" key="1">
    <source>
        <dbReference type="EMBL" id="PZQ95066.1"/>
    </source>
</evidence>
<name>A0A2W5RYZ1_CERSP</name>
<reference evidence="1 2" key="1">
    <citation type="submission" date="2017-08" db="EMBL/GenBank/DDBJ databases">
        <title>Infants hospitalized years apart are colonized by the same room-sourced microbial strains.</title>
        <authorList>
            <person name="Brooks B."/>
            <person name="Olm M.R."/>
            <person name="Firek B.A."/>
            <person name="Baker R."/>
            <person name="Thomas B.C."/>
            <person name="Morowitz M.J."/>
            <person name="Banfield J.F."/>
        </authorList>
    </citation>
    <scope>NUCLEOTIDE SEQUENCE [LARGE SCALE GENOMIC DNA]</scope>
    <source>
        <strain evidence="1">S2_003_000_R2_11</strain>
    </source>
</reference>
<proteinExistence type="predicted"/>